<dbReference type="InParanoid" id="A0A1Y1U706"/>
<comment type="caution">
    <text evidence="1">The sequence shown here is derived from an EMBL/GenBank/DDBJ whole genome shotgun (WGS) entry which is preliminary data.</text>
</comment>
<dbReference type="OrthoDB" id="58416at2759"/>
<sequence length="288" mass="33210">MPAHPLPAIPSHSVWATKKAQDAEASFYEATNLPEPVWRERFAWEMRAAHSLFTNLVKRVYLFAHDAVEQDDLLNYLGFSEVAIYQVYNHHHFEETVIFPYLIEHGADRASLEGNVQDHHTFTRAMDATWLYIRRVRALLPDAARYPSPVPEPDEEIQTIDIVGEYGLDPSKGFDPTLLQKHMDTWLGTMMDHMLEEIDTIGPSMTEAVGEENLKQLGVIVLKHLQAYDPKWFLCSSFATVNMDCCKTLLKLPYLVRRILVPYVWAGKYWGMWQYCEHPENLTWAGTA</sequence>
<evidence type="ECO:0000313" key="2">
    <source>
        <dbReference type="Proteomes" id="UP000193218"/>
    </source>
</evidence>
<evidence type="ECO:0000313" key="1">
    <source>
        <dbReference type="EMBL" id="ORX33823.1"/>
    </source>
</evidence>
<reference evidence="1 2" key="1">
    <citation type="submission" date="2017-03" db="EMBL/GenBank/DDBJ databases">
        <title>Widespread Adenine N6-methylation of Active Genes in Fungi.</title>
        <authorList>
            <consortium name="DOE Joint Genome Institute"/>
            <person name="Mondo S.J."/>
            <person name="Dannebaum R.O."/>
            <person name="Kuo R.C."/>
            <person name="Louie K.B."/>
            <person name="Bewick A.J."/>
            <person name="Labutti K."/>
            <person name="Haridas S."/>
            <person name="Kuo A."/>
            <person name="Salamov A."/>
            <person name="Ahrendt S.R."/>
            <person name="Lau R."/>
            <person name="Bowen B.P."/>
            <person name="Lipzen A."/>
            <person name="Sullivan W."/>
            <person name="Andreopoulos W.B."/>
            <person name="Clum A."/>
            <person name="Lindquist E."/>
            <person name="Daum C."/>
            <person name="Northen T.R."/>
            <person name="Ramamoorthy G."/>
            <person name="Schmitz R.J."/>
            <person name="Gryganskyi A."/>
            <person name="Culley D."/>
            <person name="Magnuson J."/>
            <person name="James T.Y."/>
            <person name="O'Malley M.A."/>
            <person name="Stajich J.E."/>
            <person name="Spatafora J.W."/>
            <person name="Visel A."/>
            <person name="Grigoriev I.V."/>
        </authorList>
    </citation>
    <scope>NUCLEOTIDE SEQUENCE [LARGE SCALE GENOMIC DNA]</scope>
    <source>
        <strain evidence="1 2">NRRL Y-17943</strain>
    </source>
</reference>
<dbReference type="Proteomes" id="UP000193218">
    <property type="component" value="Unassembled WGS sequence"/>
</dbReference>
<organism evidence="1 2">
    <name type="scientific">Kockovaella imperatae</name>
    <dbReference type="NCBI Taxonomy" id="4999"/>
    <lineage>
        <taxon>Eukaryota</taxon>
        <taxon>Fungi</taxon>
        <taxon>Dikarya</taxon>
        <taxon>Basidiomycota</taxon>
        <taxon>Agaricomycotina</taxon>
        <taxon>Tremellomycetes</taxon>
        <taxon>Tremellales</taxon>
        <taxon>Cuniculitremaceae</taxon>
        <taxon>Kockovaella</taxon>
    </lineage>
</organism>
<dbReference type="EMBL" id="NBSH01000017">
    <property type="protein sequence ID" value="ORX33823.1"/>
    <property type="molecule type" value="Genomic_DNA"/>
</dbReference>
<gene>
    <name evidence="1" type="ORF">BD324DRAFT_638735</name>
</gene>
<proteinExistence type="predicted"/>
<evidence type="ECO:0008006" key="3">
    <source>
        <dbReference type="Google" id="ProtNLM"/>
    </source>
</evidence>
<dbReference type="STRING" id="4999.A0A1Y1U706"/>
<keyword evidence="2" id="KW-1185">Reference proteome</keyword>
<dbReference type="InterPro" id="IPR053206">
    <property type="entry name" value="Dimeric_xanthone_biosynth"/>
</dbReference>
<protein>
    <recommendedName>
        <fullName evidence="3">Hemerythrin-like domain-containing protein</fullName>
    </recommendedName>
</protein>
<accession>A0A1Y1U706</accession>
<dbReference type="PANTHER" id="PTHR38048:SF2">
    <property type="entry name" value="HEMERYTHRIN-LIKE DOMAIN-CONTAINING PROTEIN"/>
    <property type="match status" value="1"/>
</dbReference>
<dbReference type="RefSeq" id="XP_021868122.1">
    <property type="nucleotide sequence ID" value="XM_022017152.1"/>
</dbReference>
<name>A0A1Y1U706_9TREE</name>
<dbReference type="GeneID" id="33558961"/>
<dbReference type="PANTHER" id="PTHR38048">
    <property type="entry name" value="EXPRESSED PROTEIN"/>
    <property type="match status" value="1"/>
</dbReference>
<dbReference type="AlphaFoldDB" id="A0A1Y1U706"/>